<dbReference type="InterPro" id="IPR000845">
    <property type="entry name" value="Nucleoside_phosphorylase_d"/>
</dbReference>
<dbReference type="PROSITE" id="PS50005">
    <property type="entry name" value="TPR"/>
    <property type="match status" value="2"/>
</dbReference>
<reference evidence="5" key="1">
    <citation type="journal article" date="2023" name="Mol. Phylogenet. Evol.">
        <title>Genome-scale phylogeny and comparative genomics of the fungal order Sordariales.</title>
        <authorList>
            <person name="Hensen N."/>
            <person name="Bonometti L."/>
            <person name="Westerberg I."/>
            <person name="Brannstrom I.O."/>
            <person name="Guillou S."/>
            <person name="Cros-Aarteil S."/>
            <person name="Calhoun S."/>
            <person name="Haridas S."/>
            <person name="Kuo A."/>
            <person name="Mondo S."/>
            <person name="Pangilinan J."/>
            <person name="Riley R."/>
            <person name="LaButti K."/>
            <person name="Andreopoulos B."/>
            <person name="Lipzen A."/>
            <person name="Chen C."/>
            <person name="Yan M."/>
            <person name="Daum C."/>
            <person name="Ng V."/>
            <person name="Clum A."/>
            <person name="Steindorff A."/>
            <person name="Ohm R.A."/>
            <person name="Martin F."/>
            <person name="Silar P."/>
            <person name="Natvig D.O."/>
            <person name="Lalanne C."/>
            <person name="Gautier V."/>
            <person name="Ament-Velasquez S.L."/>
            <person name="Kruys A."/>
            <person name="Hutchinson M.I."/>
            <person name="Powell A.J."/>
            <person name="Barry K."/>
            <person name="Miller A.N."/>
            <person name="Grigoriev I.V."/>
            <person name="Debuchy R."/>
            <person name="Gladieux P."/>
            <person name="Hiltunen Thoren M."/>
            <person name="Johannesson H."/>
        </authorList>
    </citation>
    <scope>NUCLEOTIDE SEQUENCE [LARGE SCALE GENOMIC DNA]</scope>
    <source>
        <strain evidence="5">CBS 340.73</strain>
    </source>
</reference>
<dbReference type="PRINTS" id="PR00381">
    <property type="entry name" value="KINESINLIGHT"/>
</dbReference>
<evidence type="ECO:0000259" key="3">
    <source>
        <dbReference type="Pfam" id="PF01048"/>
    </source>
</evidence>
<dbReference type="InterPro" id="IPR002182">
    <property type="entry name" value="NB-ARC"/>
</dbReference>
<name>A0AAN6N721_9PEZI</name>
<dbReference type="SMART" id="SM00028">
    <property type="entry name" value="TPR"/>
    <property type="match status" value="7"/>
</dbReference>
<evidence type="ECO:0000259" key="2">
    <source>
        <dbReference type="Pfam" id="PF00931"/>
    </source>
</evidence>
<dbReference type="GO" id="GO:0003824">
    <property type="term" value="F:catalytic activity"/>
    <property type="evidence" value="ECO:0007669"/>
    <property type="project" value="InterPro"/>
</dbReference>
<feature type="repeat" description="TPR" evidence="1">
    <location>
        <begin position="1044"/>
        <end position="1077"/>
    </location>
</feature>
<dbReference type="Gene3D" id="1.25.40.10">
    <property type="entry name" value="Tetratricopeptide repeat domain"/>
    <property type="match status" value="2"/>
</dbReference>
<dbReference type="Pfam" id="PF13424">
    <property type="entry name" value="TPR_12"/>
    <property type="match status" value="4"/>
</dbReference>
<feature type="domain" description="Nucleoside phosphorylase" evidence="3">
    <location>
        <begin position="13"/>
        <end position="131"/>
    </location>
</feature>
<dbReference type="PANTHER" id="PTHR46082">
    <property type="entry name" value="ATP/GTP-BINDING PROTEIN-RELATED"/>
    <property type="match status" value="1"/>
</dbReference>
<dbReference type="SUPFAM" id="SSF53167">
    <property type="entry name" value="Purine and uridine phosphorylases"/>
    <property type="match status" value="1"/>
</dbReference>
<comment type="caution">
    <text evidence="4">The sequence shown here is derived from an EMBL/GenBank/DDBJ whole genome shotgun (WGS) entry which is preliminary data.</text>
</comment>
<accession>A0AAN6N721</accession>
<evidence type="ECO:0000313" key="4">
    <source>
        <dbReference type="EMBL" id="KAK3940345.1"/>
    </source>
</evidence>
<keyword evidence="5" id="KW-1185">Reference proteome</keyword>
<dbReference type="PANTHER" id="PTHR46082:SF6">
    <property type="entry name" value="AAA+ ATPASE DOMAIN-CONTAINING PROTEIN-RELATED"/>
    <property type="match status" value="1"/>
</dbReference>
<evidence type="ECO:0000313" key="5">
    <source>
        <dbReference type="Proteomes" id="UP001303473"/>
    </source>
</evidence>
<dbReference type="AlphaFoldDB" id="A0AAN6N721"/>
<dbReference type="EMBL" id="MU853797">
    <property type="protein sequence ID" value="KAK3940345.1"/>
    <property type="molecule type" value="Genomic_DNA"/>
</dbReference>
<dbReference type="Gene3D" id="3.40.50.1580">
    <property type="entry name" value="Nucleoside phosphorylase domain"/>
    <property type="match status" value="1"/>
</dbReference>
<dbReference type="InterPro" id="IPR019734">
    <property type="entry name" value="TPR_rpt"/>
</dbReference>
<protein>
    <submittedName>
        <fullName evidence="4">Phosphorylase superfamily</fullName>
    </submittedName>
</protein>
<dbReference type="GO" id="GO:0009116">
    <property type="term" value="P:nucleoside metabolic process"/>
    <property type="evidence" value="ECO:0007669"/>
    <property type="project" value="InterPro"/>
</dbReference>
<dbReference type="InterPro" id="IPR011990">
    <property type="entry name" value="TPR-like_helical_dom_sf"/>
</dbReference>
<gene>
    <name evidence="4" type="ORF">QBC46DRAFT_313797</name>
</gene>
<dbReference type="InterPro" id="IPR035994">
    <property type="entry name" value="Nucleoside_phosphorylase_sf"/>
</dbReference>
<dbReference type="SUPFAM" id="SSF52540">
    <property type="entry name" value="P-loop containing nucleoside triphosphate hydrolases"/>
    <property type="match status" value="1"/>
</dbReference>
<dbReference type="SUPFAM" id="SSF48452">
    <property type="entry name" value="TPR-like"/>
    <property type="match status" value="2"/>
</dbReference>
<dbReference type="GO" id="GO:0043531">
    <property type="term" value="F:ADP binding"/>
    <property type="evidence" value="ECO:0007669"/>
    <property type="project" value="InterPro"/>
</dbReference>
<sequence length="1200" mass="136016">MTTLRPRQRQDFTIAIVCALQLEYNAALLVFDEFWDKDGKSYGKADADDNIYRTGRIGYHNVVLTLLSKRGKVSAAFAAAGLHTSFSELRLVLLAGICGGVPRAGGDEILLGDVVISKTIVQYDFGRRYANEFVRKDTAEDNLCMPTGDVRGLLYMIEADRVRLRRQTANALRQLRIKAAQEGRPPSKYKDPGPAQDRLFESSYGHKHHVSPTCICSEDIGNSYSVCQEARTLSCEELGCDAKHLVARERLRPEEQSAHDASEEDREPAIHIGAVASGDTVMKSAPDRDRIAEREGVIAFEMEGAGIWDRLPCIVVKGVCAYADSHRNKKWQDFAAATAASAARAILQQYTHTDKVQPLQRHWVVPFGRNRNFVGREQVLARLLAMVPPSADRDNCQWTALEGLGGVGKTQIALEAVFRVRDHHPDCSIFWVPAINVTSFENAYREIGRKLQVKDIDGDKADVKALVKCALSQESAGSWLLVIDNADDRELLIDNAQAPLLRNYLPSSPKGSILFTTRNREVAVDLGIPGNCVITMAEMNRPEAIDLLRKDLKESQTRDTQSTGLLLDFLADLPLAIKQASAYMAKKQISAGQYLKLCQLSDKDSIDLLSRDFEDRSRYREVRNPVATTWLISFDHISRDDPLATEYLRFMCFIGEKDIPQSLLPQAGTVNAANALGTLKAYAFITERGEDGLFDMHRLVRLAMRNLLKDKEAALAGTATSVIHRLVRLAMRNVVKDNEGTWARTATFVIRCLAKVFPWPEFENRDIWMRYLPHVLIAIQSRADCTDEKAKSDLLHNVGRSYSFAGKYQQAEPICREALYLSERAFGQEDPKTLKTISSLAFILTGLGMYNDAEEMYRRTVKLQEKVLGQEHPDTLNSMKYLAGVVYSLRRYNEAQKICVQTLKLQAKVLGPEHPETLKSLINLSIGLKELGRYQEAEEIHWRTLELQKKAWGQEHPSTLASMNNLANIYEKRKMRQHAAKLHRRTLTLQEKVLGPEHPNTLASIDDLASIYRKQGGYKEAEEMYRQTLKLRTKRLGQEHPVTLHTMSNLASVLEEQRRYQEAEEMYRQTLKLQEKVLGLEHPSTLTSMNNLGIVYWKLEKHEEAEEMHWQTFKLRIKVLGQEHSDTCNSMKNLAIALRSMERYKEVMDMLMEIWRLKLKALGRDHPDSKMSRTMIRIWGDERPRMTNRNKGTRGTNGEA</sequence>
<keyword evidence="1" id="KW-0802">TPR repeat</keyword>
<feature type="domain" description="NB-ARC" evidence="2">
    <location>
        <begin position="393"/>
        <end position="550"/>
    </location>
</feature>
<evidence type="ECO:0000256" key="1">
    <source>
        <dbReference type="PROSITE-ProRule" id="PRU00339"/>
    </source>
</evidence>
<dbReference type="Pfam" id="PF01048">
    <property type="entry name" value="PNP_UDP_1"/>
    <property type="match status" value="1"/>
</dbReference>
<proteinExistence type="predicted"/>
<feature type="repeat" description="TPR" evidence="1">
    <location>
        <begin position="1002"/>
        <end position="1035"/>
    </location>
</feature>
<dbReference type="InterPro" id="IPR053137">
    <property type="entry name" value="NLR-like"/>
</dbReference>
<dbReference type="InterPro" id="IPR027417">
    <property type="entry name" value="P-loop_NTPase"/>
</dbReference>
<dbReference type="Pfam" id="PF13374">
    <property type="entry name" value="TPR_10"/>
    <property type="match status" value="1"/>
</dbReference>
<dbReference type="Gene3D" id="3.40.50.300">
    <property type="entry name" value="P-loop containing nucleotide triphosphate hydrolases"/>
    <property type="match status" value="1"/>
</dbReference>
<organism evidence="4 5">
    <name type="scientific">Diplogelasinospora grovesii</name>
    <dbReference type="NCBI Taxonomy" id="303347"/>
    <lineage>
        <taxon>Eukaryota</taxon>
        <taxon>Fungi</taxon>
        <taxon>Dikarya</taxon>
        <taxon>Ascomycota</taxon>
        <taxon>Pezizomycotina</taxon>
        <taxon>Sordariomycetes</taxon>
        <taxon>Sordariomycetidae</taxon>
        <taxon>Sordariales</taxon>
        <taxon>Diplogelasinosporaceae</taxon>
        <taxon>Diplogelasinospora</taxon>
    </lineage>
</organism>
<dbReference type="Proteomes" id="UP001303473">
    <property type="component" value="Unassembled WGS sequence"/>
</dbReference>
<dbReference type="Pfam" id="PF00931">
    <property type="entry name" value="NB-ARC"/>
    <property type="match status" value="1"/>
</dbReference>